<reference evidence="2" key="1">
    <citation type="journal article" date="2021" name="Proc. Natl. Acad. Sci. U.S.A.">
        <title>A Catalog of Tens of Thousands of Viruses from Human Metagenomes Reveals Hidden Associations with Chronic Diseases.</title>
        <authorList>
            <person name="Tisza M.J."/>
            <person name="Buck C.B."/>
        </authorList>
    </citation>
    <scope>NUCLEOTIDE SEQUENCE</scope>
    <source>
        <strain evidence="2">Ctq8D8</strain>
    </source>
</reference>
<accession>A0A8S5SN17</accession>
<sequence length="88" mass="9270">MSSAARAVIDGIPEQPDSTAADTGDALMIAGETVLSITATCAGIRTQMVRDQGWSEEFSEAFAQDLARGLVNRAMAPAQNWVSELEGL</sequence>
<evidence type="ECO:0000256" key="1">
    <source>
        <dbReference type="SAM" id="MobiDB-lite"/>
    </source>
</evidence>
<organism evidence="2">
    <name type="scientific">Siphoviridae sp. ctq8D8</name>
    <dbReference type="NCBI Taxonomy" id="2827944"/>
    <lineage>
        <taxon>Viruses</taxon>
        <taxon>Duplodnaviria</taxon>
        <taxon>Heunggongvirae</taxon>
        <taxon>Uroviricota</taxon>
        <taxon>Caudoviricetes</taxon>
    </lineage>
</organism>
<protein>
    <submittedName>
        <fullName evidence="2">Uncharacterized protein</fullName>
    </submittedName>
</protein>
<evidence type="ECO:0000313" key="2">
    <source>
        <dbReference type="EMBL" id="DAF52203.1"/>
    </source>
</evidence>
<proteinExistence type="predicted"/>
<feature type="region of interest" description="Disordered" evidence="1">
    <location>
        <begin position="1"/>
        <end position="21"/>
    </location>
</feature>
<dbReference type="EMBL" id="BK032630">
    <property type="protein sequence ID" value="DAF52203.1"/>
    <property type="molecule type" value="Genomic_DNA"/>
</dbReference>
<name>A0A8S5SN17_9CAUD</name>